<dbReference type="PANTHER" id="PTHR45786">
    <property type="entry name" value="DNA BINDING PROTEIN-LIKE"/>
    <property type="match status" value="1"/>
</dbReference>
<organism evidence="1 2">
    <name type="scientific">Acaulospora morrowiae</name>
    <dbReference type="NCBI Taxonomy" id="94023"/>
    <lineage>
        <taxon>Eukaryota</taxon>
        <taxon>Fungi</taxon>
        <taxon>Fungi incertae sedis</taxon>
        <taxon>Mucoromycota</taxon>
        <taxon>Glomeromycotina</taxon>
        <taxon>Glomeromycetes</taxon>
        <taxon>Diversisporales</taxon>
        <taxon>Acaulosporaceae</taxon>
        <taxon>Acaulospora</taxon>
    </lineage>
</organism>
<reference evidence="1" key="1">
    <citation type="submission" date="2021-06" db="EMBL/GenBank/DDBJ databases">
        <authorList>
            <person name="Kallberg Y."/>
            <person name="Tangrot J."/>
            <person name="Rosling A."/>
        </authorList>
    </citation>
    <scope>NUCLEOTIDE SEQUENCE</scope>
    <source>
        <strain evidence="1">CL551</strain>
    </source>
</reference>
<evidence type="ECO:0000313" key="1">
    <source>
        <dbReference type="EMBL" id="CAG8545368.1"/>
    </source>
</evidence>
<accession>A0A9N9AX51</accession>
<evidence type="ECO:0000313" key="2">
    <source>
        <dbReference type="Proteomes" id="UP000789342"/>
    </source>
</evidence>
<keyword evidence="2" id="KW-1185">Reference proteome</keyword>
<dbReference type="EMBL" id="CAJVPV010003182">
    <property type="protein sequence ID" value="CAG8545368.1"/>
    <property type="molecule type" value="Genomic_DNA"/>
</dbReference>
<dbReference type="PANTHER" id="PTHR45786:SF74">
    <property type="entry name" value="ATP-DEPENDENT DNA HELICASE"/>
    <property type="match status" value="1"/>
</dbReference>
<dbReference type="Proteomes" id="UP000789342">
    <property type="component" value="Unassembled WGS sequence"/>
</dbReference>
<protein>
    <submittedName>
        <fullName evidence="1">10198_t:CDS:1</fullName>
    </submittedName>
</protein>
<proteinExistence type="predicted"/>
<name>A0A9N9AX51_9GLOM</name>
<dbReference type="OrthoDB" id="2443049at2759"/>
<gene>
    <name evidence="1" type="ORF">AMORRO_LOCUS5323</name>
</gene>
<dbReference type="AlphaFoldDB" id="A0A9N9AX51"/>
<comment type="caution">
    <text evidence="1">The sequence shown here is derived from an EMBL/GenBank/DDBJ whole genome shotgun (WGS) entry which is preliminary data.</text>
</comment>
<sequence length="312" mass="36169">MAHRQKPDKTFEQCQKRLLARKRQKRYIKKRKINNIEAITYKGSIKSIEFIKYLDYEPESDVAIIITNAVDNNIILETDAKVQVNQECYKLGRIDQTCIHCGTKFWIEEKDQSSSRKFPKFSICCTHGKVHLPSLSELLLYLLDLYTSVGSDGNSFHKNIRSYNNILAYTLFETNIINEFQGCDMSNFWIHDQVYYSVGPLLPKEGCSPTFAQLYIYNIVHENENRYNIVQGLNKVILKNLQDMLDEYPHWYNTPNASKVVAIMIGDDHKVDPTNQDILLRLRGDSLQRISKLCPSYNPLHYVLLFLGGDNG</sequence>